<evidence type="ECO:0000256" key="2">
    <source>
        <dbReference type="SAM" id="SignalP"/>
    </source>
</evidence>
<feature type="compositionally biased region" description="Low complexity" evidence="1">
    <location>
        <begin position="35"/>
        <end position="44"/>
    </location>
</feature>
<feature type="chain" id="PRO_5042263252" evidence="2">
    <location>
        <begin position="24"/>
        <end position="258"/>
    </location>
</feature>
<sequence length="258" mass="28332">MKHLMRVIISMPQLALWVPDASASVQRRPRRSRASARGARGRGTAWRHRHAVDAEGGRRARVREGGARRGAHVAEEARGRGVREHELRGRGAVLRADLRDVALRDERDARGVEAVRAGHHALAEARRDDRADEEAGGGEDGDVPLARMSAARSNARNGTLHPGRLERAQDFGPRGFSPAVVFGSAAGGHFSPDHLTWVVGRSRVVFLRGPADARLDEWAGEAAAVQHVLDIFPPWVNAPPWVKRQVHARVCVGGWLWR</sequence>
<accession>A0AAD6UY25</accession>
<feature type="compositionally biased region" description="Acidic residues" evidence="1">
    <location>
        <begin position="131"/>
        <end position="142"/>
    </location>
</feature>
<evidence type="ECO:0000313" key="3">
    <source>
        <dbReference type="EMBL" id="KAJ7197746.1"/>
    </source>
</evidence>
<dbReference type="EMBL" id="JARJCW010000076">
    <property type="protein sequence ID" value="KAJ7197746.1"/>
    <property type="molecule type" value="Genomic_DNA"/>
</dbReference>
<keyword evidence="4" id="KW-1185">Reference proteome</keyword>
<dbReference type="AlphaFoldDB" id="A0AAD6UY25"/>
<feature type="compositionally biased region" description="Basic and acidic residues" evidence="1">
    <location>
        <begin position="51"/>
        <end position="84"/>
    </location>
</feature>
<dbReference type="Proteomes" id="UP001219525">
    <property type="component" value="Unassembled WGS sequence"/>
</dbReference>
<name>A0AAD6UY25_9AGAR</name>
<protein>
    <submittedName>
        <fullName evidence="3">Uncharacterized protein</fullName>
    </submittedName>
</protein>
<evidence type="ECO:0000313" key="4">
    <source>
        <dbReference type="Proteomes" id="UP001219525"/>
    </source>
</evidence>
<comment type="caution">
    <text evidence="3">The sequence shown here is derived from an EMBL/GenBank/DDBJ whole genome shotgun (WGS) entry which is preliminary data.</text>
</comment>
<feature type="signal peptide" evidence="2">
    <location>
        <begin position="1"/>
        <end position="23"/>
    </location>
</feature>
<gene>
    <name evidence="3" type="ORF">GGX14DRAFT_667463</name>
</gene>
<evidence type="ECO:0000256" key="1">
    <source>
        <dbReference type="SAM" id="MobiDB-lite"/>
    </source>
</evidence>
<feature type="region of interest" description="Disordered" evidence="1">
    <location>
        <begin position="21"/>
        <end position="84"/>
    </location>
</feature>
<keyword evidence="2" id="KW-0732">Signal</keyword>
<proteinExistence type="predicted"/>
<feature type="region of interest" description="Disordered" evidence="1">
    <location>
        <begin position="123"/>
        <end position="144"/>
    </location>
</feature>
<organism evidence="3 4">
    <name type="scientific">Mycena pura</name>
    <dbReference type="NCBI Taxonomy" id="153505"/>
    <lineage>
        <taxon>Eukaryota</taxon>
        <taxon>Fungi</taxon>
        <taxon>Dikarya</taxon>
        <taxon>Basidiomycota</taxon>
        <taxon>Agaricomycotina</taxon>
        <taxon>Agaricomycetes</taxon>
        <taxon>Agaricomycetidae</taxon>
        <taxon>Agaricales</taxon>
        <taxon>Marasmiineae</taxon>
        <taxon>Mycenaceae</taxon>
        <taxon>Mycena</taxon>
    </lineage>
</organism>
<reference evidence="3" key="1">
    <citation type="submission" date="2023-03" db="EMBL/GenBank/DDBJ databases">
        <title>Massive genome expansion in bonnet fungi (Mycena s.s.) driven by repeated elements and novel gene families across ecological guilds.</title>
        <authorList>
            <consortium name="Lawrence Berkeley National Laboratory"/>
            <person name="Harder C.B."/>
            <person name="Miyauchi S."/>
            <person name="Viragh M."/>
            <person name="Kuo A."/>
            <person name="Thoen E."/>
            <person name="Andreopoulos B."/>
            <person name="Lu D."/>
            <person name="Skrede I."/>
            <person name="Drula E."/>
            <person name="Henrissat B."/>
            <person name="Morin E."/>
            <person name="Kohler A."/>
            <person name="Barry K."/>
            <person name="LaButti K."/>
            <person name="Morin E."/>
            <person name="Salamov A."/>
            <person name="Lipzen A."/>
            <person name="Mereny Z."/>
            <person name="Hegedus B."/>
            <person name="Baldrian P."/>
            <person name="Stursova M."/>
            <person name="Weitz H."/>
            <person name="Taylor A."/>
            <person name="Grigoriev I.V."/>
            <person name="Nagy L.G."/>
            <person name="Martin F."/>
            <person name="Kauserud H."/>
        </authorList>
    </citation>
    <scope>NUCLEOTIDE SEQUENCE</scope>
    <source>
        <strain evidence="3">9144</strain>
    </source>
</reference>